<evidence type="ECO:0000313" key="2">
    <source>
        <dbReference type="Proteomes" id="UP000517916"/>
    </source>
</evidence>
<keyword evidence="2" id="KW-1185">Reference proteome</keyword>
<name>A0ABR6BD70_9PSEU</name>
<dbReference type="RefSeq" id="WP_025357687.1">
    <property type="nucleotide sequence ID" value="NZ_JACJID010000001.1"/>
</dbReference>
<gene>
    <name evidence="1" type="ORF">BC739_001989</name>
</gene>
<protein>
    <submittedName>
        <fullName evidence="1">DNA-binding beta-propeller fold protein YncE</fullName>
    </submittedName>
</protein>
<dbReference type="EMBL" id="JACJID010000001">
    <property type="protein sequence ID" value="MBA8924792.1"/>
    <property type="molecule type" value="Genomic_DNA"/>
</dbReference>
<evidence type="ECO:0000313" key="1">
    <source>
        <dbReference type="EMBL" id="MBA8924792.1"/>
    </source>
</evidence>
<comment type="caution">
    <text evidence="1">The sequence shown here is derived from an EMBL/GenBank/DDBJ whole genome shotgun (WGS) entry which is preliminary data.</text>
</comment>
<dbReference type="PANTHER" id="PTHR47197:SF3">
    <property type="entry name" value="DIHYDRO-HEME D1 DEHYDROGENASE"/>
    <property type="match status" value="1"/>
</dbReference>
<dbReference type="Gene3D" id="2.130.10.10">
    <property type="entry name" value="YVTN repeat-like/Quinoprotein amine dehydrogenase"/>
    <property type="match status" value="1"/>
</dbReference>
<dbReference type="InterPro" id="IPR015943">
    <property type="entry name" value="WD40/YVTN_repeat-like_dom_sf"/>
</dbReference>
<dbReference type="PROSITE" id="PS51257">
    <property type="entry name" value="PROKAR_LIPOPROTEIN"/>
    <property type="match status" value="1"/>
</dbReference>
<keyword evidence="1" id="KW-0238">DNA-binding</keyword>
<dbReference type="InterPro" id="IPR051200">
    <property type="entry name" value="Host-pathogen_enzymatic-act"/>
</dbReference>
<dbReference type="GO" id="GO:0003677">
    <property type="term" value="F:DNA binding"/>
    <property type="evidence" value="ECO:0007669"/>
    <property type="project" value="UniProtKB-KW"/>
</dbReference>
<dbReference type="PANTHER" id="PTHR47197">
    <property type="entry name" value="PROTEIN NIRF"/>
    <property type="match status" value="1"/>
</dbReference>
<organism evidence="1 2">
    <name type="scientific">Kutzneria viridogrisea</name>
    <dbReference type="NCBI Taxonomy" id="47990"/>
    <lineage>
        <taxon>Bacteria</taxon>
        <taxon>Bacillati</taxon>
        <taxon>Actinomycetota</taxon>
        <taxon>Actinomycetes</taxon>
        <taxon>Pseudonocardiales</taxon>
        <taxon>Pseudonocardiaceae</taxon>
        <taxon>Kutzneria</taxon>
    </lineage>
</organism>
<dbReference type="SUPFAM" id="SSF101898">
    <property type="entry name" value="NHL repeat"/>
    <property type="match status" value="1"/>
</dbReference>
<proteinExistence type="predicted"/>
<dbReference type="Proteomes" id="UP000517916">
    <property type="component" value="Unassembled WGS sequence"/>
</dbReference>
<reference evidence="1 2" key="1">
    <citation type="submission" date="2020-08" db="EMBL/GenBank/DDBJ databases">
        <title>Genomic Encyclopedia of Archaeal and Bacterial Type Strains, Phase II (KMG-II): from individual species to whole genera.</title>
        <authorList>
            <person name="Goeker M."/>
        </authorList>
    </citation>
    <scope>NUCLEOTIDE SEQUENCE [LARGE SCALE GENOMIC DNA]</scope>
    <source>
        <strain evidence="1 2">DSM 43850</strain>
    </source>
</reference>
<accession>A0ABR6BD70</accession>
<sequence>MRRLVIVLLAGSALVTGCGNSQSPQDELQVSDTVTAAQPASSPVPGVAPEGTVLPLDGQVTAVTVVDSARTAVVALADPPALRLYDLGQPTAEPRTVPLPGRVDQLSTDGATVLAPVRTANALLRVTLPAATVQTTKLDGGPVAASERAGRTVVALAASKSVAVLDGDKLIHTVGGLASADQALLLNGGKAAVLDRLHTAVYDLDAGTGKLGAGLRAGDGATNAVTDIYGRVLVTDTRAGELLVFRPDTMIMLQRYPVPGAPYGIAYDEKRNLVWVTLTERNQVVGYDVAGGEPVERHRYATVRQPNSVAVDPTSGAVLVASAAGGGVQVIKS</sequence>